<dbReference type="GO" id="GO:0008146">
    <property type="term" value="F:sulfotransferase activity"/>
    <property type="evidence" value="ECO:0007669"/>
    <property type="project" value="TreeGrafter"/>
</dbReference>
<dbReference type="Gene3D" id="3.40.50.720">
    <property type="entry name" value="NAD(P)-binding Rossmann-like Domain"/>
    <property type="match status" value="1"/>
</dbReference>
<dbReference type="Pfam" id="PF00899">
    <property type="entry name" value="ThiF"/>
    <property type="match status" value="1"/>
</dbReference>
<dbReference type="EMBL" id="MUYU01000009">
    <property type="protein sequence ID" value="OOS24669.1"/>
    <property type="molecule type" value="Genomic_DNA"/>
</dbReference>
<dbReference type="STRING" id="470453.B0680_04380"/>
<dbReference type="GO" id="GO:0004792">
    <property type="term" value="F:thiosulfate-cyanide sulfurtransferase activity"/>
    <property type="evidence" value="ECO:0007669"/>
    <property type="project" value="TreeGrafter"/>
</dbReference>
<organism evidence="3 4">
    <name type="scientific">Moraxella pluranimalium</name>
    <dbReference type="NCBI Taxonomy" id="470453"/>
    <lineage>
        <taxon>Bacteria</taxon>
        <taxon>Pseudomonadati</taxon>
        <taxon>Pseudomonadota</taxon>
        <taxon>Gammaproteobacteria</taxon>
        <taxon>Moraxellales</taxon>
        <taxon>Moraxellaceae</taxon>
        <taxon>Moraxella</taxon>
    </lineage>
</organism>
<evidence type="ECO:0000256" key="1">
    <source>
        <dbReference type="ARBA" id="ARBA00009919"/>
    </source>
</evidence>
<dbReference type="Proteomes" id="UP000189800">
    <property type="component" value="Unassembled WGS sequence"/>
</dbReference>
<reference evidence="3 4" key="1">
    <citation type="submission" date="2017-02" db="EMBL/GenBank/DDBJ databases">
        <title>Draft genome sequence of Moraxella pluranimalium CCUG 54913T type strain.</title>
        <authorList>
            <person name="Salva-Serra F."/>
            <person name="Engstrom-Jakobsson H."/>
            <person name="Thorell K."/>
            <person name="Jaen-Luchoro D."/>
            <person name="Gonzales-Siles L."/>
            <person name="Karlsson R."/>
            <person name="Yazdan S."/>
            <person name="Boulund F."/>
            <person name="Johnning A."/>
            <person name="Engstrand L."/>
            <person name="Kristiansson E."/>
            <person name="Moore E."/>
        </authorList>
    </citation>
    <scope>NUCLEOTIDE SEQUENCE [LARGE SCALE GENOMIC DNA]</scope>
    <source>
        <strain evidence="3 4">CCUG 54913</strain>
    </source>
</reference>
<name>A0A1T0CR19_9GAMM</name>
<dbReference type="PANTHER" id="PTHR10953:SF240">
    <property type="entry name" value="SULFUR CARRIER PROTEIN THIS ADENYLYLTRANSFERASE"/>
    <property type="match status" value="1"/>
</dbReference>
<gene>
    <name evidence="3" type="ORF">B0680_04380</name>
</gene>
<dbReference type="PANTHER" id="PTHR10953">
    <property type="entry name" value="UBIQUITIN-ACTIVATING ENZYME E1"/>
    <property type="match status" value="1"/>
</dbReference>
<dbReference type="OrthoDB" id="9804286at2"/>
<keyword evidence="4" id="KW-1185">Reference proteome</keyword>
<dbReference type="AlphaFoldDB" id="A0A1T0CR19"/>
<proteinExistence type="inferred from homology"/>
<dbReference type="CDD" id="cd00757">
    <property type="entry name" value="ThiF_MoeB_HesA_family"/>
    <property type="match status" value="1"/>
</dbReference>
<dbReference type="GO" id="GO:0005829">
    <property type="term" value="C:cytosol"/>
    <property type="evidence" value="ECO:0007669"/>
    <property type="project" value="TreeGrafter"/>
</dbReference>
<feature type="domain" description="THIF-type NAD/FAD binding fold" evidence="2">
    <location>
        <begin position="25"/>
        <end position="257"/>
    </location>
</feature>
<dbReference type="InterPro" id="IPR035985">
    <property type="entry name" value="Ubiquitin-activating_enz"/>
</dbReference>
<dbReference type="SUPFAM" id="SSF69572">
    <property type="entry name" value="Activating enzymes of the ubiquitin-like proteins"/>
    <property type="match status" value="1"/>
</dbReference>
<dbReference type="InterPro" id="IPR045886">
    <property type="entry name" value="ThiF/MoeB/HesA"/>
</dbReference>
<sequence>MTQYAVDNQANSLSDSLSDTEMMRYARQILLDDWDIDAQLRFKHSHAIIVGMGGLGCPVAQVLVRAGIGRLTIIDDDVIDESNLQRQSLYFDTDIGKSKAIIAKSSLHQHNALTHITAMTDRVTRENVDQLIGGADLVIDCTDNFAVRDLLNQSCRHQQLPLLSTSAIGEVGQLALYTPDTGCYHCVFGDDVGDEMTCATSGVLASTVAVIGAMASQVALTYLGKADNPIANMLVTWQGQSMTLKHRLFERDKSCPVCATP</sequence>
<dbReference type="GO" id="GO:0008641">
    <property type="term" value="F:ubiquitin-like modifier activating enzyme activity"/>
    <property type="evidence" value="ECO:0007669"/>
    <property type="project" value="InterPro"/>
</dbReference>
<evidence type="ECO:0000313" key="4">
    <source>
        <dbReference type="Proteomes" id="UP000189800"/>
    </source>
</evidence>
<evidence type="ECO:0000259" key="2">
    <source>
        <dbReference type="Pfam" id="PF00899"/>
    </source>
</evidence>
<accession>A0A1T0CR19</accession>
<dbReference type="RefSeq" id="WP_078253838.1">
    <property type="nucleotide sequence ID" value="NZ_MUYU01000009.1"/>
</dbReference>
<dbReference type="GO" id="GO:0016779">
    <property type="term" value="F:nucleotidyltransferase activity"/>
    <property type="evidence" value="ECO:0007669"/>
    <property type="project" value="TreeGrafter"/>
</dbReference>
<dbReference type="FunFam" id="3.40.50.720:FF:000080">
    <property type="entry name" value="Thiazole biosynthesis adenylyltransferase ThiF"/>
    <property type="match status" value="1"/>
</dbReference>
<evidence type="ECO:0000313" key="3">
    <source>
        <dbReference type="EMBL" id="OOS24669.1"/>
    </source>
</evidence>
<comment type="similarity">
    <text evidence="1">Belongs to the HesA/MoeB/ThiF family.</text>
</comment>
<comment type="caution">
    <text evidence="3">The sequence shown here is derived from an EMBL/GenBank/DDBJ whole genome shotgun (WGS) entry which is preliminary data.</text>
</comment>
<dbReference type="InterPro" id="IPR000594">
    <property type="entry name" value="ThiF_NAD_FAD-bd"/>
</dbReference>
<protein>
    <submittedName>
        <fullName evidence="3">Molybdopterin biosynthesis protein</fullName>
    </submittedName>
</protein>